<protein>
    <submittedName>
        <fullName evidence="8">Phospholipase A2 domain-containing protein</fullName>
    </submittedName>
</protein>
<dbReference type="GO" id="GO:0047498">
    <property type="term" value="F:calcium-dependent phospholipase A2 activity"/>
    <property type="evidence" value="ECO:0007669"/>
    <property type="project" value="TreeGrafter"/>
</dbReference>
<feature type="binding site" evidence="4">
    <location>
        <position position="31"/>
    </location>
    <ligand>
        <name>Ca(2+)</name>
        <dbReference type="ChEBI" id="CHEBI:29108"/>
    </ligand>
</feature>
<keyword evidence="4" id="KW-0479">Metal-binding</keyword>
<keyword evidence="4" id="KW-0106">Calcium</keyword>
<dbReference type="InterPro" id="IPR001211">
    <property type="entry name" value="PLA2"/>
</dbReference>
<keyword evidence="3" id="KW-1015">Disulfide bond</keyword>
<evidence type="ECO:0000256" key="3">
    <source>
        <dbReference type="ARBA" id="ARBA00023157"/>
    </source>
</evidence>
<feature type="domain" description="Phospholipase A2-like central" evidence="6">
    <location>
        <begin position="1"/>
        <end position="89"/>
    </location>
</feature>
<sequence>MFQFGILIDCLEGHSFPMLNAFKKYNGYGCYCGMGGSGTPVDEVDKKVTILKLFSEREGCLHCICQCDAQAAYCFRRNAHKYKEGTTCKK</sequence>
<dbReference type="SUPFAM" id="SSF48619">
    <property type="entry name" value="Phospholipase A2, PLA2"/>
    <property type="match status" value="1"/>
</dbReference>
<comment type="similarity">
    <text evidence="5">Belongs to the phospholipase A2 family.</text>
</comment>
<accession>A0A915KN02</accession>
<dbReference type="WBParaSite" id="nRc.2.0.1.t39419-RA">
    <property type="protein sequence ID" value="nRc.2.0.1.t39419-RA"/>
    <property type="gene ID" value="nRc.2.0.1.g39419"/>
</dbReference>
<dbReference type="Proteomes" id="UP000887565">
    <property type="component" value="Unplaced"/>
</dbReference>
<dbReference type="GO" id="GO:0016042">
    <property type="term" value="P:lipid catabolic process"/>
    <property type="evidence" value="ECO:0007669"/>
    <property type="project" value="InterPro"/>
</dbReference>
<evidence type="ECO:0000256" key="4">
    <source>
        <dbReference type="PIRSR" id="PIRSR601211-2"/>
    </source>
</evidence>
<dbReference type="AlphaFoldDB" id="A0A915KN02"/>
<dbReference type="InterPro" id="IPR033112">
    <property type="entry name" value="PLA2_Asp_AS"/>
</dbReference>
<dbReference type="GO" id="GO:0050482">
    <property type="term" value="P:arachidonate secretion"/>
    <property type="evidence" value="ECO:0007669"/>
    <property type="project" value="InterPro"/>
</dbReference>
<evidence type="ECO:0000256" key="5">
    <source>
        <dbReference type="RuleBase" id="RU003654"/>
    </source>
</evidence>
<name>A0A915KN02_ROMCU</name>
<evidence type="ECO:0000256" key="2">
    <source>
        <dbReference type="ARBA" id="ARBA00022525"/>
    </source>
</evidence>
<dbReference type="GO" id="GO:0005509">
    <property type="term" value="F:calcium ion binding"/>
    <property type="evidence" value="ECO:0007669"/>
    <property type="project" value="InterPro"/>
</dbReference>
<dbReference type="GO" id="GO:0005576">
    <property type="term" value="C:extracellular region"/>
    <property type="evidence" value="ECO:0007669"/>
    <property type="project" value="UniProtKB-SubCell"/>
</dbReference>
<evidence type="ECO:0000313" key="7">
    <source>
        <dbReference type="Proteomes" id="UP000887565"/>
    </source>
</evidence>
<dbReference type="InterPro" id="IPR016090">
    <property type="entry name" value="PLA2-like_dom"/>
</dbReference>
<dbReference type="InterPro" id="IPR036444">
    <property type="entry name" value="PLipase_A2_dom_sf"/>
</dbReference>
<dbReference type="PANTHER" id="PTHR11716">
    <property type="entry name" value="PHOSPHOLIPASE A2 FAMILY MEMBER"/>
    <property type="match status" value="1"/>
</dbReference>
<dbReference type="OMA" id="CFRRNAH"/>
<evidence type="ECO:0000259" key="6">
    <source>
        <dbReference type="SMART" id="SM00085"/>
    </source>
</evidence>
<dbReference type="PANTHER" id="PTHR11716:SF100">
    <property type="entry name" value="PHOSPHOLIPASE A2"/>
    <property type="match status" value="1"/>
</dbReference>
<dbReference type="GO" id="GO:0006644">
    <property type="term" value="P:phospholipid metabolic process"/>
    <property type="evidence" value="ECO:0007669"/>
    <property type="project" value="InterPro"/>
</dbReference>
<dbReference type="PROSITE" id="PS00119">
    <property type="entry name" value="PA2_ASP"/>
    <property type="match status" value="1"/>
</dbReference>
<evidence type="ECO:0000256" key="1">
    <source>
        <dbReference type="ARBA" id="ARBA00004613"/>
    </source>
</evidence>
<evidence type="ECO:0000313" key="8">
    <source>
        <dbReference type="WBParaSite" id="nRc.2.0.1.t39419-RA"/>
    </source>
</evidence>
<comment type="cofactor">
    <cofactor evidence="4">
        <name>Ca(2+)</name>
        <dbReference type="ChEBI" id="CHEBI:29108"/>
    </cofactor>
    <text evidence="4">Binds 1 Ca(2+) ion per subunit.</text>
</comment>
<dbReference type="SMART" id="SM00085">
    <property type="entry name" value="PA2c"/>
    <property type="match status" value="1"/>
</dbReference>
<dbReference type="Gene3D" id="1.20.90.10">
    <property type="entry name" value="Phospholipase A2 domain"/>
    <property type="match status" value="1"/>
</dbReference>
<comment type="subcellular location">
    <subcellularLocation>
        <location evidence="1">Secreted</location>
    </subcellularLocation>
</comment>
<dbReference type="GO" id="GO:0005543">
    <property type="term" value="F:phospholipid binding"/>
    <property type="evidence" value="ECO:0007669"/>
    <property type="project" value="TreeGrafter"/>
</dbReference>
<feature type="binding site" evidence="4">
    <location>
        <position position="35"/>
    </location>
    <ligand>
        <name>Ca(2+)</name>
        <dbReference type="ChEBI" id="CHEBI:29108"/>
    </ligand>
</feature>
<keyword evidence="7" id="KW-1185">Reference proteome</keyword>
<organism evidence="7 8">
    <name type="scientific">Romanomermis culicivorax</name>
    <name type="common">Nematode worm</name>
    <dbReference type="NCBI Taxonomy" id="13658"/>
    <lineage>
        <taxon>Eukaryota</taxon>
        <taxon>Metazoa</taxon>
        <taxon>Ecdysozoa</taxon>
        <taxon>Nematoda</taxon>
        <taxon>Enoplea</taxon>
        <taxon>Dorylaimia</taxon>
        <taxon>Mermithida</taxon>
        <taxon>Mermithoidea</taxon>
        <taxon>Mermithidae</taxon>
        <taxon>Romanomermis</taxon>
    </lineage>
</organism>
<keyword evidence="2" id="KW-0964">Secreted</keyword>
<dbReference type="Pfam" id="PF00068">
    <property type="entry name" value="Phospholip_A2_1"/>
    <property type="match status" value="1"/>
</dbReference>
<reference evidence="8" key="1">
    <citation type="submission" date="2022-11" db="UniProtKB">
        <authorList>
            <consortium name="WormBaseParasite"/>
        </authorList>
    </citation>
    <scope>IDENTIFICATION</scope>
</reference>
<feature type="binding site" evidence="4">
    <location>
        <position position="33"/>
    </location>
    <ligand>
        <name>Ca(2+)</name>
        <dbReference type="ChEBI" id="CHEBI:29108"/>
    </ligand>
</feature>
<proteinExistence type="inferred from homology"/>